<accession>A0A239HQI1</accession>
<proteinExistence type="predicted"/>
<name>A0A239HQI1_EKHLU</name>
<evidence type="ECO:0000313" key="2">
    <source>
        <dbReference type="EMBL" id="SNS83348.1"/>
    </source>
</evidence>
<dbReference type="SMART" id="SM00450">
    <property type="entry name" value="RHOD"/>
    <property type="match status" value="1"/>
</dbReference>
<sequence length="198" mass="22646">MNDISINKRLALIGFGIVLAGLVMALAFPDGLKGVNRQPQFIGVVELAQKIKNREKMRIVDLRDEEAFEEFHIPTAINTPLDQFDPNSIKEPTIVYSGDDLLTRRLWNELPDSIRSRTVIVYGGVHDWFDRLLYPKLPFGNEIKNKKLVNQIHDLCQFYGGFSDFENDPDLMEYYEKDLSSASWPKVQRSGGLIRKGC</sequence>
<gene>
    <name evidence="2" type="ORF">SAMN05421640_1434</name>
</gene>
<feature type="domain" description="Rhodanese" evidence="1">
    <location>
        <begin position="53"/>
        <end position="134"/>
    </location>
</feature>
<evidence type="ECO:0000259" key="1">
    <source>
        <dbReference type="PROSITE" id="PS50206"/>
    </source>
</evidence>
<organism evidence="2 3">
    <name type="scientific">Ekhidna lutea</name>
    <dbReference type="NCBI Taxonomy" id="447679"/>
    <lineage>
        <taxon>Bacteria</taxon>
        <taxon>Pseudomonadati</taxon>
        <taxon>Bacteroidota</taxon>
        <taxon>Cytophagia</taxon>
        <taxon>Cytophagales</taxon>
        <taxon>Reichenbachiellaceae</taxon>
        <taxon>Ekhidna</taxon>
    </lineage>
</organism>
<reference evidence="2 3" key="1">
    <citation type="submission" date="2017-06" db="EMBL/GenBank/DDBJ databases">
        <authorList>
            <person name="Kim H.J."/>
            <person name="Triplett B.A."/>
        </authorList>
    </citation>
    <scope>NUCLEOTIDE SEQUENCE [LARGE SCALE GENOMIC DNA]</scope>
    <source>
        <strain evidence="2 3">DSM 19307</strain>
    </source>
</reference>
<dbReference type="AlphaFoldDB" id="A0A239HQI1"/>
<dbReference type="InterPro" id="IPR001763">
    <property type="entry name" value="Rhodanese-like_dom"/>
</dbReference>
<dbReference type="Proteomes" id="UP000198393">
    <property type="component" value="Unassembled WGS sequence"/>
</dbReference>
<dbReference type="InterPro" id="IPR036873">
    <property type="entry name" value="Rhodanese-like_dom_sf"/>
</dbReference>
<dbReference type="SUPFAM" id="SSF52821">
    <property type="entry name" value="Rhodanese/Cell cycle control phosphatase"/>
    <property type="match status" value="1"/>
</dbReference>
<dbReference type="EMBL" id="FZPD01000002">
    <property type="protein sequence ID" value="SNS83348.1"/>
    <property type="molecule type" value="Genomic_DNA"/>
</dbReference>
<dbReference type="Gene3D" id="3.40.250.10">
    <property type="entry name" value="Rhodanese-like domain"/>
    <property type="match status" value="1"/>
</dbReference>
<dbReference type="PROSITE" id="PS50206">
    <property type="entry name" value="RHODANESE_3"/>
    <property type="match status" value="1"/>
</dbReference>
<dbReference type="RefSeq" id="WP_179213329.1">
    <property type="nucleotide sequence ID" value="NZ_FZPD01000002.1"/>
</dbReference>
<dbReference type="CDD" id="cd00158">
    <property type="entry name" value="RHOD"/>
    <property type="match status" value="1"/>
</dbReference>
<keyword evidence="3" id="KW-1185">Reference proteome</keyword>
<dbReference type="Pfam" id="PF00581">
    <property type="entry name" value="Rhodanese"/>
    <property type="match status" value="1"/>
</dbReference>
<protein>
    <submittedName>
        <fullName evidence="2">Rhodanese-like domain-containing protein</fullName>
    </submittedName>
</protein>
<evidence type="ECO:0000313" key="3">
    <source>
        <dbReference type="Proteomes" id="UP000198393"/>
    </source>
</evidence>